<proteinExistence type="inferred from homology"/>
<dbReference type="HAMAP" id="MF_00140_B">
    <property type="entry name" value="Trp_tRNA_synth_B"/>
    <property type="match status" value="1"/>
</dbReference>
<dbReference type="PRINTS" id="PR01039">
    <property type="entry name" value="TRNASYNTHTRP"/>
</dbReference>
<comment type="function">
    <text evidence="8">Catalyzes the attachment of tryptophan to tRNA(Trp).</text>
</comment>
<dbReference type="Pfam" id="PF00579">
    <property type="entry name" value="tRNA-synt_1b"/>
    <property type="match status" value="1"/>
</dbReference>
<dbReference type="EC" id="6.1.1.2" evidence="8"/>
<dbReference type="InterPro" id="IPR002306">
    <property type="entry name" value="Trp-tRNA-ligase"/>
</dbReference>
<evidence type="ECO:0000256" key="2">
    <source>
        <dbReference type="ARBA" id="ARBA00022598"/>
    </source>
</evidence>
<feature type="binding site" evidence="8">
    <location>
        <begin position="19"/>
        <end position="21"/>
    </location>
    <ligand>
        <name>ATP</name>
        <dbReference type="ChEBI" id="CHEBI:30616"/>
    </ligand>
</feature>
<comment type="subunit">
    <text evidence="8">Homodimer.</text>
</comment>
<dbReference type="RefSeq" id="WP_159903704.1">
    <property type="nucleotide sequence ID" value="NZ_BAABFX010000023.1"/>
</dbReference>
<evidence type="ECO:0000256" key="6">
    <source>
        <dbReference type="ARBA" id="ARBA00023146"/>
    </source>
</evidence>
<evidence type="ECO:0000313" key="10">
    <source>
        <dbReference type="EMBL" id="GAA4394183.1"/>
    </source>
</evidence>
<feature type="binding site" evidence="8">
    <location>
        <position position="143"/>
    </location>
    <ligand>
        <name>L-tryptophan</name>
        <dbReference type="ChEBI" id="CHEBI:57912"/>
    </ligand>
</feature>
<dbReference type="Proteomes" id="UP001500390">
    <property type="component" value="Unassembled WGS sequence"/>
</dbReference>
<feature type="binding site" evidence="8">
    <location>
        <begin position="28"/>
        <end position="29"/>
    </location>
    <ligand>
        <name>ATP</name>
        <dbReference type="ChEBI" id="CHEBI:30616"/>
    </ligand>
</feature>
<evidence type="ECO:0000256" key="8">
    <source>
        <dbReference type="HAMAP-Rule" id="MF_00140"/>
    </source>
</evidence>
<comment type="caution">
    <text evidence="10">The sequence shown here is derived from an EMBL/GenBank/DDBJ whole genome shotgun (WGS) entry which is preliminary data.</text>
</comment>
<dbReference type="GO" id="GO:0016874">
    <property type="term" value="F:ligase activity"/>
    <property type="evidence" value="ECO:0007669"/>
    <property type="project" value="UniProtKB-KW"/>
</dbReference>
<keyword evidence="2 8" id="KW-0436">Ligase</keyword>
<dbReference type="PANTHER" id="PTHR43766:SF1">
    <property type="entry name" value="TRYPTOPHAN--TRNA LIGASE, MITOCHONDRIAL"/>
    <property type="match status" value="1"/>
</dbReference>
<accession>A0ABP8JPL1</accession>
<reference evidence="11" key="1">
    <citation type="journal article" date="2019" name="Int. J. Syst. Evol. Microbiol.">
        <title>The Global Catalogue of Microorganisms (GCM) 10K type strain sequencing project: providing services to taxonomists for standard genome sequencing and annotation.</title>
        <authorList>
            <consortium name="The Broad Institute Genomics Platform"/>
            <consortium name="The Broad Institute Genome Sequencing Center for Infectious Disease"/>
            <person name="Wu L."/>
            <person name="Ma J."/>
        </authorList>
    </citation>
    <scope>NUCLEOTIDE SEQUENCE [LARGE SCALE GENOMIC DNA]</scope>
    <source>
        <strain evidence="11">JCM 17738</strain>
    </source>
</reference>
<feature type="binding site" evidence="8">
    <location>
        <begin position="203"/>
        <end position="207"/>
    </location>
    <ligand>
        <name>ATP</name>
        <dbReference type="ChEBI" id="CHEBI:30616"/>
    </ligand>
</feature>
<keyword evidence="3 8" id="KW-0547">Nucleotide-binding</keyword>
<evidence type="ECO:0000256" key="4">
    <source>
        <dbReference type="ARBA" id="ARBA00022840"/>
    </source>
</evidence>
<dbReference type="CDD" id="cd00806">
    <property type="entry name" value="TrpRS_core"/>
    <property type="match status" value="1"/>
</dbReference>
<dbReference type="InterPro" id="IPR002305">
    <property type="entry name" value="aa-tRNA-synth_Ic"/>
</dbReference>
<comment type="similarity">
    <text evidence="1 8 9">Belongs to the class-I aminoacyl-tRNA synthetase family.</text>
</comment>
<dbReference type="InterPro" id="IPR001412">
    <property type="entry name" value="aa-tRNA-synth_I_CS"/>
</dbReference>
<dbReference type="PROSITE" id="PS00178">
    <property type="entry name" value="AA_TRNA_LIGASE_I"/>
    <property type="match status" value="1"/>
</dbReference>
<evidence type="ECO:0000256" key="3">
    <source>
        <dbReference type="ARBA" id="ARBA00022741"/>
    </source>
</evidence>
<feature type="binding site" evidence="8">
    <location>
        <position position="194"/>
    </location>
    <ligand>
        <name>ATP</name>
        <dbReference type="ChEBI" id="CHEBI:30616"/>
    </ligand>
</feature>
<keyword evidence="11" id="KW-1185">Reference proteome</keyword>
<gene>
    <name evidence="8 10" type="primary">trpS</name>
    <name evidence="10" type="ORF">GCM10023153_14970</name>
</gene>
<keyword evidence="4 8" id="KW-0067">ATP-binding</keyword>
<comment type="caution">
    <text evidence="8">Lacks conserved residue(s) required for the propagation of feature annotation.</text>
</comment>
<comment type="catalytic activity">
    <reaction evidence="7 8">
        <text>tRNA(Trp) + L-tryptophan + ATP = L-tryptophyl-tRNA(Trp) + AMP + diphosphate + H(+)</text>
        <dbReference type="Rhea" id="RHEA:24080"/>
        <dbReference type="Rhea" id="RHEA-COMP:9671"/>
        <dbReference type="Rhea" id="RHEA-COMP:9705"/>
        <dbReference type="ChEBI" id="CHEBI:15378"/>
        <dbReference type="ChEBI" id="CHEBI:30616"/>
        <dbReference type="ChEBI" id="CHEBI:33019"/>
        <dbReference type="ChEBI" id="CHEBI:57912"/>
        <dbReference type="ChEBI" id="CHEBI:78442"/>
        <dbReference type="ChEBI" id="CHEBI:78535"/>
        <dbReference type="ChEBI" id="CHEBI:456215"/>
        <dbReference type="EC" id="6.1.1.2"/>
    </reaction>
</comment>
<dbReference type="Gene3D" id="1.10.240.10">
    <property type="entry name" value="Tyrosyl-Transfer RNA Synthetase"/>
    <property type="match status" value="1"/>
</dbReference>
<feature type="binding site" evidence="8">
    <location>
        <begin position="155"/>
        <end position="157"/>
    </location>
    <ligand>
        <name>ATP</name>
        <dbReference type="ChEBI" id="CHEBI:30616"/>
    </ligand>
</feature>
<evidence type="ECO:0000256" key="5">
    <source>
        <dbReference type="ARBA" id="ARBA00022917"/>
    </source>
</evidence>
<protein>
    <recommendedName>
        <fullName evidence="8">Tryptophan--tRNA ligase</fullName>
        <ecNumber evidence="8">6.1.1.2</ecNumber>
    </recommendedName>
    <alternativeName>
        <fullName evidence="8">Tryptophanyl-tRNA synthetase</fullName>
        <shortName evidence="8">TrpRS</shortName>
    </alternativeName>
</protein>
<evidence type="ECO:0000313" key="11">
    <source>
        <dbReference type="Proteomes" id="UP001500390"/>
    </source>
</evidence>
<organism evidence="10 11">
    <name type="scientific">Ornithinibacter aureus</name>
    <dbReference type="NCBI Taxonomy" id="622664"/>
    <lineage>
        <taxon>Bacteria</taxon>
        <taxon>Bacillati</taxon>
        <taxon>Actinomycetota</taxon>
        <taxon>Actinomycetes</taxon>
        <taxon>Micrococcales</taxon>
        <taxon>Intrasporangiaceae</taxon>
        <taxon>Ornithinibacter</taxon>
    </lineage>
</organism>
<dbReference type="SUPFAM" id="SSF52374">
    <property type="entry name" value="Nucleotidylyl transferase"/>
    <property type="match status" value="1"/>
</dbReference>
<dbReference type="PANTHER" id="PTHR43766">
    <property type="entry name" value="TRYPTOPHAN--TRNA LIGASE, MITOCHONDRIAL"/>
    <property type="match status" value="1"/>
</dbReference>
<dbReference type="NCBIfam" id="TIGR00233">
    <property type="entry name" value="trpS"/>
    <property type="match status" value="1"/>
</dbReference>
<comment type="subcellular location">
    <subcellularLocation>
        <location evidence="8">Cytoplasm</location>
    </subcellularLocation>
</comment>
<sequence>MSTPASPASARPRILSGMQPTSESLHLGNYLGALVNWVGLQQDFDAYFFVADLHALTVPTDPDVLRRRTRVTAAQFIAGGVDPQTSAVFCQSHVGPHPELAWVLACQTAMGEMNRMTQFKDKTAKGHNANVGLFTYPVLMAADILMYDAAFVPVGEDQRQHLEITRDLAERMNARFGDVLTVPEAYILKESAKIMDLQEPTSKMSKSASSDKGMLELMDDPSRLAKKIRSAVTDTEAVVRYDPETKPGVSNLLVIHSVLSGTSIPALEDEFAGRGYGDLKKAVADVVVEAVTPFRTRMTELLDDPAELDRILASGAERAAVVADATMSRIRDAVGLLHPAGAAVALAGSSAAVAAE</sequence>
<dbReference type="InterPro" id="IPR014729">
    <property type="entry name" value="Rossmann-like_a/b/a_fold"/>
</dbReference>
<dbReference type="InterPro" id="IPR050203">
    <property type="entry name" value="Trp-tRNA_synthetase"/>
</dbReference>
<keyword evidence="8" id="KW-0963">Cytoplasm</keyword>
<evidence type="ECO:0000256" key="9">
    <source>
        <dbReference type="RuleBase" id="RU363036"/>
    </source>
</evidence>
<dbReference type="InterPro" id="IPR024109">
    <property type="entry name" value="Trp-tRNA-ligase_bac-type"/>
</dbReference>
<keyword evidence="6 8" id="KW-0030">Aminoacyl-tRNA synthetase</keyword>
<evidence type="ECO:0000256" key="7">
    <source>
        <dbReference type="ARBA" id="ARBA00049929"/>
    </source>
</evidence>
<keyword evidence="5 8" id="KW-0648">Protein biosynthesis</keyword>
<feature type="short sequence motif" description="'KMSKS' region" evidence="8">
    <location>
        <begin position="203"/>
        <end position="207"/>
    </location>
</feature>
<dbReference type="EMBL" id="BAABFX010000023">
    <property type="protein sequence ID" value="GAA4394183.1"/>
    <property type="molecule type" value="Genomic_DNA"/>
</dbReference>
<name>A0ABP8JPL1_9MICO</name>
<evidence type="ECO:0000256" key="1">
    <source>
        <dbReference type="ARBA" id="ARBA00005594"/>
    </source>
</evidence>
<dbReference type="Gene3D" id="3.40.50.620">
    <property type="entry name" value="HUPs"/>
    <property type="match status" value="1"/>
</dbReference>